<keyword evidence="5 6" id="KW-0472">Membrane</keyword>
<comment type="subcellular location">
    <subcellularLocation>
        <location evidence="1">Membrane</location>
        <topology evidence="1">Multi-pass membrane protein</topology>
    </subcellularLocation>
</comment>
<organism evidence="7 8">
    <name type="scientific">Aquicoccus porphyridii</name>
    <dbReference type="NCBI Taxonomy" id="1852029"/>
    <lineage>
        <taxon>Bacteria</taxon>
        <taxon>Pseudomonadati</taxon>
        <taxon>Pseudomonadota</taxon>
        <taxon>Alphaproteobacteria</taxon>
        <taxon>Rhodobacterales</taxon>
        <taxon>Paracoccaceae</taxon>
        <taxon>Aquicoccus</taxon>
    </lineage>
</organism>
<evidence type="ECO:0000256" key="5">
    <source>
        <dbReference type="ARBA" id="ARBA00023136"/>
    </source>
</evidence>
<keyword evidence="3 6" id="KW-0812">Transmembrane</keyword>
<gene>
    <name evidence="7" type="ORF">FLO80_17515</name>
</gene>
<feature type="transmembrane region" description="Helical" evidence="6">
    <location>
        <begin position="210"/>
        <end position="231"/>
    </location>
</feature>
<dbReference type="Pfam" id="PF01594">
    <property type="entry name" value="AI-2E_transport"/>
    <property type="match status" value="1"/>
</dbReference>
<dbReference type="PANTHER" id="PTHR21716:SF64">
    <property type="entry name" value="AI-2 TRANSPORT PROTEIN TQSA"/>
    <property type="match status" value="1"/>
</dbReference>
<dbReference type="Proteomes" id="UP000325291">
    <property type="component" value="Unassembled WGS sequence"/>
</dbReference>
<feature type="transmembrane region" description="Helical" evidence="6">
    <location>
        <begin position="271"/>
        <end position="293"/>
    </location>
</feature>
<proteinExistence type="inferred from homology"/>
<comment type="similarity">
    <text evidence="2">Belongs to the autoinducer-2 exporter (AI-2E) (TC 2.A.86) family.</text>
</comment>
<feature type="transmembrane region" description="Helical" evidence="6">
    <location>
        <begin position="146"/>
        <end position="171"/>
    </location>
</feature>
<dbReference type="GO" id="GO:0016020">
    <property type="term" value="C:membrane"/>
    <property type="evidence" value="ECO:0007669"/>
    <property type="project" value="UniProtKB-SubCell"/>
</dbReference>
<comment type="caution">
    <text evidence="7">The sequence shown here is derived from an EMBL/GenBank/DDBJ whole genome shotgun (WGS) entry which is preliminary data.</text>
</comment>
<feature type="transmembrane region" description="Helical" evidence="6">
    <location>
        <begin position="313"/>
        <end position="339"/>
    </location>
</feature>
<evidence type="ECO:0000256" key="3">
    <source>
        <dbReference type="ARBA" id="ARBA00022692"/>
    </source>
</evidence>
<accession>A0A5A9YZI4</accession>
<name>A0A5A9YZI4_9RHOB</name>
<evidence type="ECO:0000313" key="7">
    <source>
        <dbReference type="EMBL" id="KAA0910279.1"/>
    </source>
</evidence>
<evidence type="ECO:0000256" key="4">
    <source>
        <dbReference type="ARBA" id="ARBA00022989"/>
    </source>
</evidence>
<feature type="transmembrane region" description="Helical" evidence="6">
    <location>
        <begin position="237"/>
        <end position="264"/>
    </location>
</feature>
<protein>
    <submittedName>
        <fullName evidence="7">AI-2E family transporter</fullName>
    </submittedName>
</protein>
<keyword evidence="4 6" id="KW-1133">Transmembrane helix</keyword>
<dbReference type="GO" id="GO:0055085">
    <property type="term" value="P:transmembrane transport"/>
    <property type="evidence" value="ECO:0007669"/>
    <property type="project" value="TreeGrafter"/>
</dbReference>
<dbReference type="InterPro" id="IPR002549">
    <property type="entry name" value="AI-2E-like"/>
</dbReference>
<evidence type="ECO:0000256" key="6">
    <source>
        <dbReference type="SAM" id="Phobius"/>
    </source>
</evidence>
<dbReference type="AlphaFoldDB" id="A0A5A9YZI4"/>
<evidence type="ECO:0000256" key="2">
    <source>
        <dbReference type="ARBA" id="ARBA00009773"/>
    </source>
</evidence>
<dbReference type="PANTHER" id="PTHR21716">
    <property type="entry name" value="TRANSMEMBRANE PROTEIN"/>
    <property type="match status" value="1"/>
</dbReference>
<feature type="transmembrane region" description="Helical" evidence="6">
    <location>
        <begin position="40"/>
        <end position="60"/>
    </location>
</feature>
<feature type="transmembrane region" description="Helical" evidence="6">
    <location>
        <begin position="72"/>
        <end position="94"/>
    </location>
</feature>
<evidence type="ECO:0000256" key="1">
    <source>
        <dbReference type="ARBA" id="ARBA00004141"/>
    </source>
</evidence>
<evidence type="ECO:0000313" key="8">
    <source>
        <dbReference type="Proteomes" id="UP000325291"/>
    </source>
</evidence>
<keyword evidence="8" id="KW-1185">Reference proteome</keyword>
<dbReference type="EMBL" id="VINQ01000017">
    <property type="protein sequence ID" value="KAA0910279.1"/>
    <property type="molecule type" value="Genomic_DNA"/>
</dbReference>
<reference evidence="7 8" key="1">
    <citation type="submission" date="2019-07" db="EMBL/GenBank/DDBJ databases">
        <title>Aquicoccus porphyridii gen. nov., sp. nov., isolated from a small marine red alga, Porphyridium marinum.</title>
        <authorList>
            <person name="Liu L."/>
        </authorList>
    </citation>
    <scope>NUCLEOTIDE SEQUENCE [LARGE SCALE GENOMIC DNA]</scope>
    <source>
        <strain evidence="7 8">L1 8-17</strain>
    </source>
</reference>
<feature type="transmembrane region" description="Helical" evidence="6">
    <location>
        <begin position="12"/>
        <end position="34"/>
    </location>
</feature>
<sequence>MLANNKGKPEATILQVRSITYATAFAIMLGWLLWVGQPVLLPVIAALISVYILSAAANAMERVPMLGQFPGWVRRTIVLIAFALGVSLLFVLVINNLAQVATALIRYEENLYALATRAVGLLGVEDEPTWANLRRVTLDELDMRAWITPALLSLRSFGVTLFLVVLYAAFFMAERGVMAQKLVLAMGGEIQGQKALEILDRINDRIGGYLFVKTVVNIILGGMSFVIMLVLGIEFALFWAVLIAFLNYIPYIGSLIGVIFPVLLSLAQFGTIWMASVVLVTLTSAQVFVAGYLEPRMMGRAFNLSPFVVLLALAFWSTLWGLAGAILAVPLTASAVIMLNEMKATRPFAIMLSASGRI</sequence>